<dbReference type="PROSITE" id="PS51900">
    <property type="entry name" value="CB"/>
    <property type="match status" value="1"/>
</dbReference>
<dbReference type="Pfam" id="PF00589">
    <property type="entry name" value="Phage_integrase"/>
    <property type="match status" value="1"/>
</dbReference>
<keyword evidence="5" id="KW-0233">DNA recombination</keyword>
<evidence type="ECO:0000259" key="7">
    <source>
        <dbReference type="PROSITE" id="PS51898"/>
    </source>
</evidence>
<feature type="domain" description="Tyr recombinase" evidence="7">
    <location>
        <begin position="226"/>
        <end position="413"/>
    </location>
</feature>
<dbReference type="SUPFAM" id="SSF56349">
    <property type="entry name" value="DNA breaking-rejoining enzymes"/>
    <property type="match status" value="1"/>
</dbReference>
<dbReference type="GO" id="GO:0015074">
    <property type="term" value="P:DNA integration"/>
    <property type="evidence" value="ECO:0007669"/>
    <property type="project" value="UniProtKB-KW"/>
</dbReference>
<evidence type="ECO:0000313" key="9">
    <source>
        <dbReference type="EMBL" id="MTS25864.1"/>
    </source>
</evidence>
<sequence length="419" mass="48218">MSSPIAMTSRSVVLARPFAFPRIFSFRGWTSTPVCRPIWQNCIRRWTFMSGKRGKGEGSVHRRANGTWQCQVMDGYTDEGKRRIVSFSAPTRAEALAKMQAYLLDKPTHTEAHEPEIPLFVDYAQLWYDSYRSQVEESTWCNYRYTIKLLNKAFGHLHLNEVKTAQVNRFINDLEHRGYSASQISKCRSLLIQILDVAEADDLVVKNYARRAFHTTKQLHKRQKAHVKDAFTVEETEMLLQQLPNTLLGNSIRLMLISGLRLQELLALTPKDIAEDGSWVRVTKAVKMVDGIPKLGDPKSFTSRRVIPIAAKYRYIPLWLRENGGQAFLWCAPRRESLLYATYTVRRQYYRLMARYPNVRPLSPHCCRHTYVTLLQHQGVPLETIACLTGHTDIKTTQGYLHISRDALEQAVSTLETIV</sequence>
<dbReference type="GO" id="GO:0006310">
    <property type="term" value="P:DNA recombination"/>
    <property type="evidence" value="ECO:0007669"/>
    <property type="project" value="UniProtKB-KW"/>
</dbReference>
<evidence type="ECO:0000259" key="8">
    <source>
        <dbReference type="PROSITE" id="PS51900"/>
    </source>
</evidence>
<dbReference type="InterPro" id="IPR011010">
    <property type="entry name" value="DNA_brk_join_enz"/>
</dbReference>
<protein>
    <submittedName>
        <fullName evidence="9">Tyrosine-type recombinase/integrase</fullName>
    </submittedName>
</protein>
<dbReference type="PANTHER" id="PTHR30349">
    <property type="entry name" value="PHAGE INTEGRASE-RELATED"/>
    <property type="match status" value="1"/>
</dbReference>
<dbReference type="Proteomes" id="UP000472755">
    <property type="component" value="Unassembled WGS sequence"/>
</dbReference>
<gene>
    <name evidence="9" type="ORF">GMD59_01020</name>
</gene>
<name>A0A6L6LQ91_9FIRM</name>
<evidence type="ECO:0000256" key="3">
    <source>
        <dbReference type="ARBA" id="ARBA00022908"/>
    </source>
</evidence>
<comment type="similarity">
    <text evidence="2">Belongs to the 'phage' integrase family.</text>
</comment>
<accession>A0A6L6LQ91</accession>
<evidence type="ECO:0000256" key="1">
    <source>
        <dbReference type="ARBA" id="ARBA00003283"/>
    </source>
</evidence>
<dbReference type="InterPro" id="IPR010998">
    <property type="entry name" value="Integrase_recombinase_N"/>
</dbReference>
<dbReference type="InterPro" id="IPR002104">
    <property type="entry name" value="Integrase_catalytic"/>
</dbReference>
<organism evidence="9 10">
    <name type="scientific">Ruthenibacterium lactatiformans</name>
    <dbReference type="NCBI Taxonomy" id="1550024"/>
    <lineage>
        <taxon>Bacteria</taxon>
        <taxon>Bacillati</taxon>
        <taxon>Bacillota</taxon>
        <taxon>Clostridia</taxon>
        <taxon>Eubacteriales</taxon>
        <taxon>Oscillospiraceae</taxon>
        <taxon>Ruthenibacterium</taxon>
    </lineage>
</organism>
<dbReference type="InterPro" id="IPR004107">
    <property type="entry name" value="Integrase_SAM-like_N"/>
</dbReference>
<keyword evidence="4 6" id="KW-0238">DNA-binding</keyword>
<evidence type="ECO:0000313" key="10">
    <source>
        <dbReference type="Proteomes" id="UP000472755"/>
    </source>
</evidence>
<feature type="domain" description="Core-binding (CB)" evidence="8">
    <location>
        <begin position="118"/>
        <end position="199"/>
    </location>
</feature>
<dbReference type="PANTHER" id="PTHR30349:SF41">
    <property type="entry name" value="INTEGRASE_RECOMBINASE PROTEIN MJ0367-RELATED"/>
    <property type="match status" value="1"/>
</dbReference>
<evidence type="ECO:0000256" key="2">
    <source>
        <dbReference type="ARBA" id="ARBA00008857"/>
    </source>
</evidence>
<dbReference type="Pfam" id="PF14659">
    <property type="entry name" value="Phage_int_SAM_3"/>
    <property type="match status" value="1"/>
</dbReference>
<dbReference type="InterPro" id="IPR044068">
    <property type="entry name" value="CB"/>
</dbReference>
<dbReference type="GO" id="GO:0003677">
    <property type="term" value="F:DNA binding"/>
    <property type="evidence" value="ECO:0007669"/>
    <property type="project" value="UniProtKB-UniRule"/>
</dbReference>
<dbReference type="Gene3D" id="1.10.150.130">
    <property type="match status" value="1"/>
</dbReference>
<dbReference type="EMBL" id="WMZU01000001">
    <property type="protein sequence ID" value="MTS25864.1"/>
    <property type="molecule type" value="Genomic_DNA"/>
</dbReference>
<keyword evidence="3" id="KW-0229">DNA integration</keyword>
<dbReference type="InterPro" id="IPR013762">
    <property type="entry name" value="Integrase-like_cat_sf"/>
</dbReference>
<evidence type="ECO:0000256" key="4">
    <source>
        <dbReference type="ARBA" id="ARBA00023125"/>
    </source>
</evidence>
<dbReference type="CDD" id="cd01189">
    <property type="entry name" value="INT_ICEBs1_C_like"/>
    <property type="match status" value="1"/>
</dbReference>
<dbReference type="PROSITE" id="PS51898">
    <property type="entry name" value="TYR_RECOMBINASE"/>
    <property type="match status" value="1"/>
</dbReference>
<evidence type="ECO:0000256" key="5">
    <source>
        <dbReference type="ARBA" id="ARBA00023172"/>
    </source>
</evidence>
<dbReference type="InterPro" id="IPR050090">
    <property type="entry name" value="Tyrosine_recombinase_XerCD"/>
</dbReference>
<comment type="caution">
    <text evidence="9">The sequence shown here is derived from an EMBL/GenBank/DDBJ whole genome shotgun (WGS) entry which is preliminary data.</text>
</comment>
<evidence type="ECO:0000256" key="6">
    <source>
        <dbReference type="PROSITE-ProRule" id="PRU01248"/>
    </source>
</evidence>
<proteinExistence type="inferred from homology"/>
<dbReference type="Gene3D" id="1.10.443.10">
    <property type="entry name" value="Intergrase catalytic core"/>
    <property type="match status" value="1"/>
</dbReference>
<comment type="function">
    <text evidence="1">Site-specific tyrosine recombinase, which acts by catalyzing the cutting and rejoining of the recombining DNA molecules.</text>
</comment>
<dbReference type="AlphaFoldDB" id="A0A6L6LQ91"/>
<reference evidence="9 10" key="1">
    <citation type="journal article" date="2019" name="Nat. Med.">
        <title>A library of human gut bacterial isolates paired with longitudinal multiomics data enables mechanistic microbiome research.</title>
        <authorList>
            <person name="Poyet M."/>
            <person name="Groussin M."/>
            <person name="Gibbons S.M."/>
            <person name="Avila-Pacheco J."/>
            <person name="Jiang X."/>
            <person name="Kearney S.M."/>
            <person name="Perrotta A.R."/>
            <person name="Berdy B."/>
            <person name="Zhao S."/>
            <person name="Lieberman T.D."/>
            <person name="Swanson P.K."/>
            <person name="Smith M."/>
            <person name="Roesemann S."/>
            <person name="Alexander J.E."/>
            <person name="Rich S.A."/>
            <person name="Livny J."/>
            <person name="Vlamakis H."/>
            <person name="Clish C."/>
            <person name="Bullock K."/>
            <person name="Deik A."/>
            <person name="Scott J."/>
            <person name="Pierce K.A."/>
            <person name="Xavier R.J."/>
            <person name="Alm E.J."/>
        </authorList>
    </citation>
    <scope>NUCLEOTIDE SEQUENCE [LARGE SCALE GENOMIC DNA]</scope>
    <source>
        <strain evidence="9 10">BIOML-A4</strain>
    </source>
</reference>